<dbReference type="EMBL" id="VSRR010147979">
    <property type="protein sequence ID" value="MPD05836.1"/>
    <property type="molecule type" value="Genomic_DNA"/>
</dbReference>
<keyword evidence="3" id="KW-1185">Reference proteome</keyword>
<evidence type="ECO:0000313" key="2">
    <source>
        <dbReference type="EMBL" id="MPD05836.1"/>
    </source>
</evidence>
<gene>
    <name evidence="2" type="ORF">E2C01_101605</name>
</gene>
<feature type="region of interest" description="Disordered" evidence="1">
    <location>
        <begin position="1"/>
        <end position="47"/>
    </location>
</feature>
<protein>
    <submittedName>
        <fullName evidence="2">Uncharacterized protein</fullName>
    </submittedName>
</protein>
<evidence type="ECO:0000313" key="3">
    <source>
        <dbReference type="Proteomes" id="UP000324222"/>
    </source>
</evidence>
<reference evidence="2 3" key="1">
    <citation type="submission" date="2019-05" db="EMBL/GenBank/DDBJ databases">
        <title>Another draft genome of Portunus trituberculatus and its Hox gene families provides insights of decapod evolution.</title>
        <authorList>
            <person name="Jeong J.-H."/>
            <person name="Song I."/>
            <person name="Kim S."/>
            <person name="Choi T."/>
            <person name="Kim D."/>
            <person name="Ryu S."/>
            <person name="Kim W."/>
        </authorList>
    </citation>
    <scope>NUCLEOTIDE SEQUENCE [LARGE SCALE GENOMIC DNA]</scope>
    <source>
        <tissue evidence="2">Muscle</tissue>
    </source>
</reference>
<comment type="caution">
    <text evidence="2">The sequence shown here is derived from an EMBL/GenBank/DDBJ whole genome shotgun (WGS) entry which is preliminary data.</text>
</comment>
<accession>A0A5B7KG53</accession>
<dbReference type="AlphaFoldDB" id="A0A5B7KG53"/>
<dbReference type="Proteomes" id="UP000324222">
    <property type="component" value="Unassembled WGS sequence"/>
</dbReference>
<organism evidence="2 3">
    <name type="scientific">Portunus trituberculatus</name>
    <name type="common">Swimming crab</name>
    <name type="synonym">Neptunus trituberculatus</name>
    <dbReference type="NCBI Taxonomy" id="210409"/>
    <lineage>
        <taxon>Eukaryota</taxon>
        <taxon>Metazoa</taxon>
        <taxon>Ecdysozoa</taxon>
        <taxon>Arthropoda</taxon>
        <taxon>Crustacea</taxon>
        <taxon>Multicrustacea</taxon>
        <taxon>Malacostraca</taxon>
        <taxon>Eumalacostraca</taxon>
        <taxon>Eucarida</taxon>
        <taxon>Decapoda</taxon>
        <taxon>Pleocyemata</taxon>
        <taxon>Brachyura</taxon>
        <taxon>Eubrachyura</taxon>
        <taxon>Portunoidea</taxon>
        <taxon>Portunidae</taxon>
        <taxon>Portuninae</taxon>
        <taxon>Portunus</taxon>
    </lineage>
</organism>
<evidence type="ECO:0000256" key="1">
    <source>
        <dbReference type="SAM" id="MobiDB-lite"/>
    </source>
</evidence>
<sequence>MSRCGNGREDEEEEGAINSLRSRVNPLSEAANGTDADHGSFQPLGLEKEAAYTDSHVHPTHHHLPLRPETMLCDGLLWCWGLSTTFYRI</sequence>
<name>A0A5B7KG53_PORTR</name>
<proteinExistence type="predicted"/>